<feature type="compositionally biased region" description="Basic residues" evidence="3">
    <location>
        <begin position="780"/>
        <end position="793"/>
    </location>
</feature>
<feature type="region of interest" description="Disordered" evidence="3">
    <location>
        <begin position="780"/>
        <end position="830"/>
    </location>
</feature>
<protein>
    <recommendedName>
        <fullName evidence="4">HTH La-type RNA-binding domain-containing protein</fullName>
    </recommendedName>
</protein>
<dbReference type="InterPro" id="IPR006607">
    <property type="entry name" value="DM15"/>
</dbReference>
<keyword evidence="1 2" id="KW-0694">RNA-binding</keyword>
<reference evidence="5 6" key="1">
    <citation type="submission" date="2024-02" db="EMBL/GenBank/DDBJ databases">
        <authorList>
            <person name="Daric V."/>
            <person name="Darras S."/>
        </authorList>
    </citation>
    <scope>NUCLEOTIDE SEQUENCE [LARGE SCALE GENOMIC DNA]</scope>
</reference>
<dbReference type="InterPro" id="IPR006630">
    <property type="entry name" value="La_HTH"/>
</dbReference>
<dbReference type="Pfam" id="PF21071">
    <property type="entry name" value="LARP1_HEAT"/>
    <property type="match status" value="1"/>
</dbReference>
<proteinExistence type="predicted"/>
<feature type="region of interest" description="Disordered" evidence="3">
    <location>
        <begin position="1073"/>
        <end position="1097"/>
    </location>
</feature>
<feature type="compositionally biased region" description="Basic and acidic residues" evidence="3">
    <location>
        <begin position="163"/>
        <end position="178"/>
    </location>
</feature>
<dbReference type="Proteomes" id="UP001642483">
    <property type="component" value="Unassembled WGS sequence"/>
</dbReference>
<evidence type="ECO:0000259" key="4">
    <source>
        <dbReference type="PROSITE" id="PS50961"/>
    </source>
</evidence>
<dbReference type="InterPro" id="IPR036390">
    <property type="entry name" value="WH_DNA-bd_sf"/>
</dbReference>
<feature type="region of interest" description="Disordered" evidence="3">
    <location>
        <begin position="38"/>
        <end position="501"/>
    </location>
</feature>
<dbReference type="SUPFAM" id="SSF46785">
    <property type="entry name" value="Winged helix' DNA-binding domain"/>
    <property type="match status" value="1"/>
</dbReference>
<feature type="compositionally biased region" description="Pro residues" evidence="3">
    <location>
        <begin position="967"/>
        <end position="982"/>
    </location>
</feature>
<feature type="compositionally biased region" description="Basic and acidic residues" evidence="3">
    <location>
        <begin position="947"/>
        <end position="959"/>
    </location>
</feature>
<feature type="region of interest" description="Disordered" evidence="3">
    <location>
        <begin position="876"/>
        <end position="897"/>
    </location>
</feature>
<comment type="caution">
    <text evidence="5">The sequence shown here is derived from an EMBL/GenBank/DDBJ whole genome shotgun (WGS) entry which is preliminary data.</text>
</comment>
<feature type="region of interest" description="Disordered" evidence="3">
    <location>
        <begin position="1268"/>
        <end position="1313"/>
    </location>
</feature>
<evidence type="ECO:0000313" key="6">
    <source>
        <dbReference type="Proteomes" id="UP001642483"/>
    </source>
</evidence>
<dbReference type="SMART" id="SM00684">
    <property type="entry name" value="DM15"/>
    <property type="match status" value="2"/>
</dbReference>
<evidence type="ECO:0000256" key="2">
    <source>
        <dbReference type="PROSITE-ProRule" id="PRU00332"/>
    </source>
</evidence>
<dbReference type="PANTHER" id="PTHR22792:SF132">
    <property type="entry name" value="LA-RELATED PROTEIN 1"/>
    <property type="match status" value="1"/>
</dbReference>
<feature type="domain" description="HTH La-type RNA-binding" evidence="4">
    <location>
        <begin position="545"/>
        <end position="634"/>
    </location>
</feature>
<sequence length="1313" mass="148746">MAGTTAAGPDVSVANIVSENLSNAEVPQTISWADCPNEHVEDASCNSGSLKESTVSDSVSNDEDKSQEAGESSRERDEGWSKVKSKAEKNEPRFNHYNQHRGETEGRGRHRGFPRRKYHSRGFPRGFHKPKHTGNDDNEPSPPLSEVNGTMADSHSGAESNDSDSKKSDPEKKDKAEYVDAPVPKVNPWRKGDPNMKKETRHPHAKNEKQQKPLAENKNRKPLHNAKTKTPPTKLAGLPKTCAWGKTKPQSADVGKNGKNDQSDKKTEEKGDDDKTKEVLPAEKEEQTTSDLESGDQANENKSGEIETWPSLKEAVSPPQVKSPNPKHLPPKSPGNNNSTNARMDSKKRYKRRTGSARSNASNDSKTSPVIERNKRDDHDSDSSKENDEDGRNSPNTPNSRKKGRHRWVPLPVDVRSKRGGRGRPRSTSPRNKRAPRHVENGKGSTRSYNNSNNNQGEVDGEGVHKRWSNSPRSDRDYHSRRGRGRGRGRNRGRGSFRGRGGFVAEDVLPSSTLVVYDPVGFAQPLEIITPVIDDGMQVFIPEENSAYVPNVEYIKWQIEYYFSPDNLERDFFLRRKMDKEGFLPISLIASFQRVQALTNDIDMIHEVLKESTVVEVVENKVRCKKDPQQWVIGDNHIDESHAVPIPSPSSSQAPVIVSFSPTSTTSEEFAHSPSHGVQYHSINDAHAPPLPEEVSNEVVAHSELWKWVDAPGFVPGKPFVPPVLEVDAQEDNDSDRDNKKEGRKVENDEDSSSLLASRQSGISSSLPELDSNWWTKVEKHRPNRAKKHKSEKHKQFIDAEEPHNAPEDDGKPSPNKNTAKSSKSHVEDTREELDFMFDEEMEELNLNKRSFTKWDSESDDDVTDADIRKIIIVTQTPPAFRKHPGGDRTGSFTTRPKMTQDLASVINDGLYYYEQELWDTWDDDLELEPNQEPKTKYTTVNVISQEEFKDIKGEKRSQPDLSQITPPGPPVQSHVGPPPLVSPKNKQKEDNYVPHSVPANIEGSPSARKTPRVAPRTPHHKDSKTAPRFYPVVKENKGPDPRTPRKIKTRHSSHPPEEHHVGWVMDIREHRSRSRTPSVSDRGFSPAPENFNRRPIGTPHSLPKFEHPSHSMLKEKGFTQQVYSKYHSRCLRERERAGIGQSQEMNTLFRFWSFFLRDNFNKKMFEEFKNLAREDSKQGYRYGLECLFRFYSYGLEKRYRHDLFQEFQDEVKRDYKEGQLYGLEKFWAYLKYSGHPSREVDPCIKAWLKKFKKLEDFRVLPPVQESTSGQATAVTADFSDKQSSSRLASGDASSSSNEKKSNERTSNADNNS</sequence>
<evidence type="ECO:0000256" key="3">
    <source>
        <dbReference type="SAM" id="MobiDB-lite"/>
    </source>
</evidence>
<feature type="compositionally biased region" description="Basic residues" evidence="3">
    <location>
        <begin position="1045"/>
        <end position="1054"/>
    </location>
</feature>
<feature type="compositionally biased region" description="Polar residues" evidence="3">
    <location>
        <begin position="356"/>
        <end position="368"/>
    </location>
</feature>
<dbReference type="InterPro" id="IPR045180">
    <property type="entry name" value="La_dom_prot"/>
</dbReference>
<dbReference type="PROSITE" id="PS50961">
    <property type="entry name" value="HTH_LA"/>
    <property type="match status" value="1"/>
</dbReference>
<feature type="region of interest" description="Disordered" evidence="3">
    <location>
        <begin position="727"/>
        <end position="768"/>
    </location>
</feature>
<dbReference type="EMBL" id="CAWYQH010000163">
    <property type="protein sequence ID" value="CAK8697371.1"/>
    <property type="molecule type" value="Genomic_DNA"/>
</dbReference>
<feature type="compositionally biased region" description="Polar residues" evidence="3">
    <location>
        <begin position="289"/>
        <end position="301"/>
    </location>
</feature>
<dbReference type="PANTHER" id="PTHR22792">
    <property type="entry name" value="LUPUS LA PROTEIN-RELATED"/>
    <property type="match status" value="1"/>
</dbReference>
<feature type="compositionally biased region" description="Polar residues" evidence="3">
    <location>
        <begin position="44"/>
        <end position="59"/>
    </location>
</feature>
<feature type="region of interest" description="Disordered" evidence="3">
    <location>
        <begin position="925"/>
        <end position="1060"/>
    </location>
</feature>
<feature type="compositionally biased region" description="Basic residues" evidence="3">
    <location>
        <begin position="108"/>
        <end position="132"/>
    </location>
</feature>
<feature type="compositionally biased region" description="Basic and acidic residues" evidence="3">
    <location>
        <begin position="372"/>
        <end position="392"/>
    </location>
</feature>
<accession>A0ABP0H067</accession>
<dbReference type="CDD" id="cd08034">
    <property type="entry name" value="LARP_1_2"/>
    <property type="match status" value="1"/>
</dbReference>
<feature type="compositionally biased region" description="Basic residues" evidence="3">
    <location>
        <begin position="346"/>
        <end position="355"/>
    </location>
</feature>
<feature type="region of interest" description="Disordered" evidence="3">
    <location>
        <begin position="665"/>
        <end position="689"/>
    </location>
</feature>
<feature type="compositionally biased region" description="Basic and acidic residues" evidence="3">
    <location>
        <begin position="256"/>
        <end position="287"/>
    </location>
</feature>
<feature type="compositionally biased region" description="Basic and acidic residues" evidence="3">
    <location>
        <begin position="62"/>
        <end position="107"/>
    </location>
</feature>
<feature type="compositionally biased region" description="Polar residues" evidence="3">
    <location>
        <begin position="753"/>
        <end position="767"/>
    </location>
</feature>
<dbReference type="InterPro" id="IPR036388">
    <property type="entry name" value="WH-like_DNA-bd_sf"/>
</dbReference>
<gene>
    <name evidence="5" type="ORF">CVLEPA_LOCUS30613</name>
</gene>
<feature type="compositionally biased region" description="Basic and acidic residues" evidence="3">
    <location>
        <begin position="205"/>
        <end position="219"/>
    </location>
</feature>
<feature type="compositionally biased region" description="Basic and acidic residues" evidence="3">
    <location>
        <begin position="794"/>
        <end position="812"/>
    </location>
</feature>
<feature type="compositionally biased region" description="Basic residues" evidence="3">
    <location>
        <begin position="418"/>
        <end position="436"/>
    </location>
</feature>
<name>A0ABP0H067_CLALP</name>
<feature type="compositionally biased region" description="Low complexity" evidence="3">
    <location>
        <begin position="1285"/>
        <end position="1297"/>
    </location>
</feature>
<feature type="compositionally biased region" description="Polar residues" evidence="3">
    <location>
        <begin position="443"/>
        <end position="457"/>
    </location>
</feature>
<evidence type="ECO:0000256" key="1">
    <source>
        <dbReference type="ARBA" id="ARBA00022884"/>
    </source>
</evidence>
<dbReference type="SMART" id="SM00715">
    <property type="entry name" value="LA"/>
    <property type="match status" value="1"/>
</dbReference>
<keyword evidence="6" id="KW-1185">Reference proteome</keyword>
<dbReference type="Pfam" id="PF05383">
    <property type="entry name" value="La"/>
    <property type="match status" value="1"/>
</dbReference>
<organism evidence="5 6">
    <name type="scientific">Clavelina lepadiformis</name>
    <name type="common">Light-bulb sea squirt</name>
    <name type="synonym">Ascidia lepadiformis</name>
    <dbReference type="NCBI Taxonomy" id="159417"/>
    <lineage>
        <taxon>Eukaryota</taxon>
        <taxon>Metazoa</taxon>
        <taxon>Chordata</taxon>
        <taxon>Tunicata</taxon>
        <taxon>Ascidiacea</taxon>
        <taxon>Aplousobranchia</taxon>
        <taxon>Clavelinidae</taxon>
        <taxon>Clavelina</taxon>
    </lineage>
</organism>
<feature type="compositionally biased region" description="Polar residues" evidence="3">
    <location>
        <begin position="334"/>
        <end position="343"/>
    </location>
</feature>
<feature type="compositionally biased region" description="Basic residues" evidence="3">
    <location>
        <begin position="481"/>
        <end position="497"/>
    </location>
</feature>
<dbReference type="Gene3D" id="1.10.10.10">
    <property type="entry name" value="Winged helix-like DNA-binding domain superfamily/Winged helix DNA-binding domain"/>
    <property type="match status" value="1"/>
</dbReference>
<evidence type="ECO:0000313" key="5">
    <source>
        <dbReference type="EMBL" id="CAK8697371.1"/>
    </source>
</evidence>
<feature type="compositionally biased region" description="Basic and acidic residues" evidence="3">
    <location>
        <begin position="736"/>
        <end position="747"/>
    </location>
</feature>
<feature type="compositionally biased region" description="Basic and acidic residues" evidence="3">
    <location>
        <begin position="1035"/>
        <end position="1044"/>
    </location>
</feature>
<feature type="compositionally biased region" description="Polar residues" evidence="3">
    <location>
        <begin position="147"/>
        <end position="159"/>
    </location>
</feature>